<comment type="caution">
    <text evidence="1">The sequence shown here is derived from an EMBL/GenBank/DDBJ whole genome shotgun (WGS) entry which is preliminary data.</text>
</comment>
<accession>A0A4Z2HGT3</accession>
<evidence type="ECO:0000313" key="2">
    <source>
        <dbReference type="Proteomes" id="UP000314294"/>
    </source>
</evidence>
<proteinExistence type="predicted"/>
<dbReference type="Proteomes" id="UP000314294">
    <property type="component" value="Unassembled WGS sequence"/>
</dbReference>
<name>A0A4Z2HGT3_9TELE</name>
<reference evidence="1 2" key="1">
    <citation type="submission" date="2019-03" db="EMBL/GenBank/DDBJ databases">
        <title>First draft genome of Liparis tanakae, snailfish: a comprehensive survey of snailfish specific genes.</title>
        <authorList>
            <person name="Kim W."/>
            <person name="Song I."/>
            <person name="Jeong J.-H."/>
            <person name="Kim D."/>
            <person name="Kim S."/>
            <person name="Ryu S."/>
            <person name="Song J.Y."/>
            <person name="Lee S.K."/>
        </authorList>
    </citation>
    <scope>NUCLEOTIDE SEQUENCE [LARGE SCALE GENOMIC DNA]</scope>
    <source>
        <tissue evidence="1">Muscle</tissue>
    </source>
</reference>
<dbReference type="AlphaFoldDB" id="A0A4Z2HGT3"/>
<keyword evidence="2" id="KW-1185">Reference proteome</keyword>
<protein>
    <submittedName>
        <fullName evidence="1">Uncharacterized protein</fullName>
    </submittedName>
</protein>
<gene>
    <name evidence="1" type="ORF">EYF80_025775</name>
</gene>
<dbReference type="EMBL" id="SRLO01000260">
    <property type="protein sequence ID" value="TNN64052.1"/>
    <property type="molecule type" value="Genomic_DNA"/>
</dbReference>
<organism evidence="1 2">
    <name type="scientific">Liparis tanakae</name>
    <name type="common">Tanaka's snailfish</name>
    <dbReference type="NCBI Taxonomy" id="230148"/>
    <lineage>
        <taxon>Eukaryota</taxon>
        <taxon>Metazoa</taxon>
        <taxon>Chordata</taxon>
        <taxon>Craniata</taxon>
        <taxon>Vertebrata</taxon>
        <taxon>Euteleostomi</taxon>
        <taxon>Actinopterygii</taxon>
        <taxon>Neopterygii</taxon>
        <taxon>Teleostei</taxon>
        <taxon>Neoteleostei</taxon>
        <taxon>Acanthomorphata</taxon>
        <taxon>Eupercaria</taxon>
        <taxon>Perciformes</taxon>
        <taxon>Cottioidei</taxon>
        <taxon>Cottales</taxon>
        <taxon>Liparidae</taxon>
        <taxon>Liparis</taxon>
    </lineage>
</organism>
<sequence length="62" mass="6939">MGKSDATAENEEDWRVMWKMGSGRVSDPRFTARPLGALGRANANRSIRYTAAIPSENKRDNK</sequence>
<evidence type="ECO:0000313" key="1">
    <source>
        <dbReference type="EMBL" id="TNN64052.1"/>
    </source>
</evidence>